<reference evidence="1 2" key="1">
    <citation type="submission" date="2020-03" db="EMBL/GenBank/DDBJ databases">
        <title>Vagococcus sp. nov., isolated from beetles.</title>
        <authorList>
            <person name="Hyun D.-W."/>
            <person name="Bae J.-W."/>
        </authorList>
    </citation>
    <scope>NUCLEOTIDE SEQUENCE [LARGE SCALE GENOMIC DNA]</scope>
    <source>
        <strain evidence="1 2">HDW17A</strain>
    </source>
</reference>
<proteinExistence type="predicted"/>
<dbReference type="KEGG" id="vah:G7081_05580"/>
<dbReference type="RefSeq" id="WP_166007971.1">
    <property type="nucleotide sequence ID" value="NZ_CP049886.1"/>
</dbReference>
<evidence type="ECO:0000313" key="2">
    <source>
        <dbReference type="Proteomes" id="UP000500890"/>
    </source>
</evidence>
<dbReference type="EMBL" id="CP049886">
    <property type="protein sequence ID" value="QIL46583.1"/>
    <property type="molecule type" value="Genomic_DNA"/>
</dbReference>
<name>A0A6G8ANT5_9ENTE</name>
<accession>A0A6G8ANT5</accession>
<evidence type="ECO:0000313" key="1">
    <source>
        <dbReference type="EMBL" id="QIL46583.1"/>
    </source>
</evidence>
<organism evidence="1 2">
    <name type="scientific">Vagococcus coleopterorum</name>
    <dbReference type="NCBI Taxonomy" id="2714946"/>
    <lineage>
        <taxon>Bacteria</taxon>
        <taxon>Bacillati</taxon>
        <taxon>Bacillota</taxon>
        <taxon>Bacilli</taxon>
        <taxon>Lactobacillales</taxon>
        <taxon>Enterococcaceae</taxon>
        <taxon>Vagococcus</taxon>
    </lineage>
</organism>
<sequence length="140" mass="16445">MTAFSTIYLLDNDYTVVERKNFEGTEYLVTPIFAGYSMTYLQRNLFEETSYEYLESLTNIMKPEDVKVKNFFDEEVLELAEAIKALKQLVANYSFPKETFLRLNGYLQFMENTDATYVVQQNSNVYPDVDNKIKGNKYQK</sequence>
<keyword evidence="2" id="KW-1185">Reference proteome</keyword>
<dbReference type="AlphaFoldDB" id="A0A6G8ANT5"/>
<dbReference type="Proteomes" id="UP000500890">
    <property type="component" value="Chromosome"/>
</dbReference>
<gene>
    <name evidence="1" type="ORF">G7081_05580</name>
</gene>
<protein>
    <submittedName>
        <fullName evidence="1">Uncharacterized protein</fullName>
    </submittedName>
</protein>